<evidence type="ECO:0008006" key="3">
    <source>
        <dbReference type="Google" id="ProtNLM"/>
    </source>
</evidence>
<comment type="caution">
    <text evidence="1">The sequence shown here is derived from an EMBL/GenBank/DDBJ whole genome shotgun (WGS) entry which is preliminary data.</text>
</comment>
<proteinExistence type="predicted"/>
<sequence length="191" mass="22291">MRLTKADVIECFEKRDRSYRLAIMCTHWLRDSSQYTPSAIDEAKSLQMEARGLWISYLDLAQALEQQDLREALLAEFALTHLYALICPPFEFLSDFCEDYDKEKPEILLLRGLKAAGWYQFARIVRNTLSHNFRFDFDARTKARLPVGWNGITISEAMDGQEITHLTLWHKTGYDLFLEMRAFAEALPTDR</sequence>
<accession>A0ABV2J5Y0</accession>
<evidence type="ECO:0000313" key="2">
    <source>
        <dbReference type="Proteomes" id="UP001549047"/>
    </source>
</evidence>
<gene>
    <name evidence="1" type="ORF">ABID16_004518</name>
</gene>
<reference evidence="1 2" key="1">
    <citation type="submission" date="2024-06" db="EMBL/GenBank/DDBJ databases">
        <title>Genomic Encyclopedia of Type Strains, Phase IV (KMG-IV): sequencing the most valuable type-strain genomes for metagenomic binning, comparative biology and taxonomic classification.</title>
        <authorList>
            <person name="Goeker M."/>
        </authorList>
    </citation>
    <scope>NUCLEOTIDE SEQUENCE [LARGE SCALE GENOMIC DNA]</scope>
    <source>
        <strain evidence="1 2">DSM 29780</strain>
    </source>
</reference>
<organism evidence="1 2">
    <name type="scientific">Rhizobium aquaticum</name>
    <dbReference type="NCBI Taxonomy" id="1549636"/>
    <lineage>
        <taxon>Bacteria</taxon>
        <taxon>Pseudomonadati</taxon>
        <taxon>Pseudomonadota</taxon>
        <taxon>Alphaproteobacteria</taxon>
        <taxon>Hyphomicrobiales</taxon>
        <taxon>Rhizobiaceae</taxon>
        <taxon>Rhizobium/Agrobacterium group</taxon>
        <taxon>Rhizobium</taxon>
    </lineage>
</organism>
<protein>
    <recommendedName>
        <fullName evidence="3">Transcriptional regulator</fullName>
    </recommendedName>
</protein>
<name>A0ABV2J5Y0_9HYPH</name>
<evidence type="ECO:0000313" key="1">
    <source>
        <dbReference type="EMBL" id="MET3616169.1"/>
    </source>
</evidence>
<dbReference type="Proteomes" id="UP001549047">
    <property type="component" value="Unassembled WGS sequence"/>
</dbReference>
<dbReference type="EMBL" id="JBEPMB010000013">
    <property type="protein sequence ID" value="MET3616169.1"/>
    <property type="molecule type" value="Genomic_DNA"/>
</dbReference>
<dbReference type="RefSeq" id="WP_354558626.1">
    <property type="nucleotide sequence ID" value="NZ_JBEPMB010000013.1"/>
</dbReference>
<keyword evidence="2" id="KW-1185">Reference proteome</keyword>